<keyword evidence="6" id="KW-0539">Nucleus</keyword>
<feature type="binding site" evidence="8">
    <location>
        <position position="209"/>
    </location>
    <ligand>
        <name>Zn(2+)</name>
        <dbReference type="ChEBI" id="CHEBI:29105"/>
        <label>2</label>
    </ligand>
</feature>
<proteinExistence type="inferred from homology"/>
<evidence type="ECO:0000256" key="9">
    <source>
        <dbReference type="PROSITE-ProRule" id="PRU00146"/>
    </source>
</evidence>
<evidence type="ECO:0000256" key="1">
    <source>
        <dbReference type="ARBA" id="ARBA00004123"/>
    </source>
</evidence>
<feature type="binding site" evidence="8">
    <location>
        <position position="191"/>
    </location>
    <ligand>
        <name>Zn(2+)</name>
        <dbReference type="ChEBI" id="CHEBI:29105"/>
        <label>1</label>
    </ligand>
</feature>
<dbReference type="CDD" id="cd15505">
    <property type="entry name" value="PHD_ING"/>
    <property type="match status" value="1"/>
</dbReference>
<comment type="similarity">
    <text evidence="2">Belongs to the ING family.</text>
</comment>
<feature type="binding site" evidence="8">
    <location>
        <position position="218"/>
    </location>
    <ligand>
        <name>Zn(2+)</name>
        <dbReference type="ChEBI" id="CHEBI:29105"/>
        <label>1</label>
    </ligand>
</feature>
<evidence type="ECO:0000256" key="5">
    <source>
        <dbReference type="ARBA" id="ARBA00022833"/>
    </source>
</evidence>
<feature type="site" description="Histone H3K4me3 binding" evidence="7">
    <location>
        <position position="188"/>
    </location>
</feature>
<evidence type="ECO:0000256" key="8">
    <source>
        <dbReference type="PIRSR" id="PIRSR628651-51"/>
    </source>
</evidence>
<evidence type="ECO:0000256" key="4">
    <source>
        <dbReference type="ARBA" id="ARBA00022771"/>
    </source>
</evidence>
<dbReference type="PROSITE" id="PS50016">
    <property type="entry name" value="ZF_PHD_2"/>
    <property type="match status" value="1"/>
</dbReference>
<dbReference type="InterPro" id="IPR019787">
    <property type="entry name" value="Znf_PHD-finger"/>
</dbReference>
<dbReference type="SUPFAM" id="SSF57903">
    <property type="entry name" value="FYVE/PHD zinc finger"/>
    <property type="match status" value="1"/>
</dbReference>
<feature type="binding site" evidence="8">
    <location>
        <position position="189"/>
    </location>
    <ligand>
        <name>Zn(2+)</name>
        <dbReference type="ChEBI" id="CHEBI:29105"/>
        <label>1</label>
    </ligand>
</feature>
<evidence type="ECO:0000256" key="2">
    <source>
        <dbReference type="ARBA" id="ARBA00010210"/>
    </source>
</evidence>
<comment type="subcellular location">
    <subcellularLocation>
        <location evidence="1">Nucleus</location>
    </subcellularLocation>
</comment>
<dbReference type="AlphaFoldDB" id="A0A5E4N9R0"/>
<keyword evidence="12" id="KW-1185">Reference proteome</keyword>
<keyword evidence="5 8" id="KW-0862">Zinc</keyword>
<dbReference type="GO" id="GO:0008270">
    <property type="term" value="F:zinc ion binding"/>
    <property type="evidence" value="ECO:0007669"/>
    <property type="project" value="UniProtKB-KW"/>
</dbReference>
<reference evidence="11 12" key="1">
    <citation type="submission" date="2019-08" db="EMBL/GenBank/DDBJ databases">
        <authorList>
            <person name="Alioto T."/>
            <person name="Alioto T."/>
            <person name="Gomez Garrido J."/>
        </authorList>
    </citation>
    <scope>NUCLEOTIDE SEQUENCE [LARGE SCALE GENOMIC DNA]</scope>
</reference>
<protein>
    <submittedName>
        <fullName evidence="11">Zinc finger, FYVE/PHD-type,Zinc finger, PHD-type,Zinc finger, RING/FYVE/PHD-type,Zinc finger, PHD</fullName>
    </submittedName>
</protein>
<evidence type="ECO:0000313" key="12">
    <source>
        <dbReference type="Proteomes" id="UP000325440"/>
    </source>
</evidence>
<evidence type="ECO:0000256" key="7">
    <source>
        <dbReference type="PIRSR" id="PIRSR628651-50"/>
    </source>
</evidence>
<dbReference type="InterPro" id="IPR028651">
    <property type="entry name" value="ING_fam"/>
</dbReference>
<feature type="binding site" evidence="8">
    <location>
        <position position="231"/>
    </location>
    <ligand>
        <name>Zn(2+)</name>
        <dbReference type="ChEBI" id="CHEBI:29105"/>
        <label>2</label>
    </ligand>
</feature>
<accession>A0A5E4N9R0</accession>
<feature type="domain" description="PHD-type" evidence="10">
    <location>
        <begin position="186"/>
        <end position="237"/>
    </location>
</feature>
<evidence type="ECO:0000256" key="6">
    <source>
        <dbReference type="ARBA" id="ARBA00023242"/>
    </source>
</evidence>
<feature type="binding site" evidence="8">
    <location>
        <position position="204"/>
    </location>
    <ligand>
        <name>Zn(2+)</name>
        <dbReference type="ChEBI" id="CHEBI:29105"/>
        <label>2</label>
    </ligand>
</feature>
<name>A0A5E4N9R0_9HEMI</name>
<dbReference type="PANTHER" id="PTHR10333">
    <property type="entry name" value="INHIBITOR OF GROWTH PROTEIN"/>
    <property type="match status" value="1"/>
</dbReference>
<dbReference type="SMART" id="SM00249">
    <property type="entry name" value="PHD"/>
    <property type="match status" value="1"/>
</dbReference>
<dbReference type="OrthoDB" id="5411773at2759"/>
<feature type="binding site" evidence="8">
    <location>
        <position position="215"/>
    </location>
    <ligand>
        <name>Zn(2+)</name>
        <dbReference type="ChEBI" id="CHEBI:29105"/>
        <label>1</label>
    </ligand>
</feature>
<feature type="site" description="Histone H3K4me3 binding" evidence="7">
    <location>
        <position position="201"/>
    </location>
</feature>
<dbReference type="InterPro" id="IPR001965">
    <property type="entry name" value="Znf_PHD"/>
</dbReference>
<organism evidence="11 12">
    <name type="scientific">Cinara cedri</name>
    <dbReference type="NCBI Taxonomy" id="506608"/>
    <lineage>
        <taxon>Eukaryota</taxon>
        <taxon>Metazoa</taxon>
        <taxon>Ecdysozoa</taxon>
        <taxon>Arthropoda</taxon>
        <taxon>Hexapoda</taxon>
        <taxon>Insecta</taxon>
        <taxon>Pterygota</taxon>
        <taxon>Neoptera</taxon>
        <taxon>Paraneoptera</taxon>
        <taxon>Hemiptera</taxon>
        <taxon>Sternorrhyncha</taxon>
        <taxon>Aphidomorpha</taxon>
        <taxon>Aphidoidea</taxon>
        <taxon>Aphididae</taxon>
        <taxon>Lachninae</taxon>
        <taxon>Cinara</taxon>
    </lineage>
</organism>
<dbReference type="Pfam" id="PF00628">
    <property type="entry name" value="PHD"/>
    <property type="match status" value="1"/>
</dbReference>
<feature type="site" description="Histone H3K4me3 binding" evidence="7">
    <location>
        <position position="213"/>
    </location>
</feature>
<dbReference type="Proteomes" id="UP000325440">
    <property type="component" value="Unassembled WGS sequence"/>
</dbReference>
<dbReference type="InterPro" id="IPR013083">
    <property type="entry name" value="Znf_RING/FYVE/PHD"/>
</dbReference>
<sequence>MATTNNMIKRYKLLRRCKTKISEEDLLDTILNNNYCEQHSVKKIINNIVDNVCEAVLDDIKADEFLVSRHRKEQTKNITFFGYTSQGQSSSSSSCDQQPTTGSVVINDKNSGFTIITNPTVLTNNNGRNQYKQRQQIEKKRSTTVKRAQKSKKQRHLVVKFNKTAKPVVILENEKQKTAQRKTAKILYCYCNRPYNKKSSMIGCDGSNCQVEWFHFDCVGIKKAPRGKWYCPDCQKIKPKNEKKPVR</sequence>
<dbReference type="InterPro" id="IPR011011">
    <property type="entry name" value="Znf_FYVE_PHD"/>
</dbReference>
<feature type="site" description="Histone H3K4me3 binding" evidence="7">
    <location>
        <position position="205"/>
    </location>
</feature>
<keyword evidence="3 8" id="KW-0479">Metal-binding</keyword>
<dbReference type="Gene3D" id="3.30.40.10">
    <property type="entry name" value="Zinc/RING finger domain, C3HC4 (zinc finger)"/>
    <property type="match status" value="1"/>
</dbReference>
<dbReference type="EMBL" id="CABPRJ010001904">
    <property type="protein sequence ID" value="VVC40507.1"/>
    <property type="molecule type" value="Genomic_DNA"/>
</dbReference>
<evidence type="ECO:0000313" key="11">
    <source>
        <dbReference type="EMBL" id="VVC40507.1"/>
    </source>
</evidence>
<feature type="binding site" evidence="8">
    <location>
        <position position="234"/>
    </location>
    <ligand>
        <name>Zn(2+)</name>
        <dbReference type="ChEBI" id="CHEBI:29105"/>
        <label>2</label>
    </ligand>
</feature>
<dbReference type="InterPro" id="IPR019786">
    <property type="entry name" value="Zinc_finger_PHD-type_CS"/>
</dbReference>
<dbReference type="GO" id="GO:0005634">
    <property type="term" value="C:nucleus"/>
    <property type="evidence" value="ECO:0007669"/>
    <property type="project" value="UniProtKB-SubCell"/>
</dbReference>
<evidence type="ECO:0000259" key="10">
    <source>
        <dbReference type="PROSITE" id="PS50016"/>
    </source>
</evidence>
<evidence type="ECO:0000256" key="3">
    <source>
        <dbReference type="ARBA" id="ARBA00022723"/>
    </source>
</evidence>
<dbReference type="PROSITE" id="PS01359">
    <property type="entry name" value="ZF_PHD_1"/>
    <property type="match status" value="1"/>
</dbReference>
<keyword evidence="4 9" id="KW-0863">Zinc-finger</keyword>
<gene>
    <name evidence="11" type="ORF">CINCED_3A014215</name>
</gene>